<evidence type="ECO:0000256" key="3">
    <source>
        <dbReference type="ARBA" id="ARBA00023163"/>
    </source>
</evidence>
<dbReference type="Proteomes" id="UP000182894">
    <property type="component" value="Unassembled WGS sequence"/>
</dbReference>
<evidence type="ECO:0000313" key="5">
    <source>
        <dbReference type="EMBL" id="SDG13361.1"/>
    </source>
</evidence>
<dbReference type="CDD" id="cd00090">
    <property type="entry name" value="HTH_ARSR"/>
    <property type="match status" value="1"/>
</dbReference>
<dbReference type="SUPFAM" id="SSF46785">
    <property type="entry name" value="Winged helix' DNA-binding domain"/>
    <property type="match status" value="1"/>
</dbReference>
<dbReference type="GO" id="GO:0043565">
    <property type="term" value="F:sequence-specific DNA binding"/>
    <property type="evidence" value="ECO:0007669"/>
    <property type="project" value="InterPro"/>
</dbReference>
<dbReference type="Gene3D" id="3.30.70.920">
    <property type="match status" value="1"/>
</dbReference>
<feature type="domain" description="HTH asnC-type" evidence="4">
    <location>
        <begin position="5"/>
        <end position="66"/>
    </location>
</feature>
<dbReference type="InterPro" id="IPR019888">
    <property type="entry name" value="Tscrpt_reg_AsnC-like"/>
</dbReference>
<dbReference type="SUPFAM" id="SSF54909">
    <property type="entry name" value="Dimeric alpha+beta barrel"/>
    <property type="match status" value="1"/>
</dbReference>
<dbReference type="PROSITE" id="PS50956">
    <property type="entry name" value="HTH_ASNC_2"/>
    <property type="match status" value="1"/>
</dbReference>
<name>A0A1G7RRG0_9PSED</name>
<keyword evidence="6" id="KW-1185">Reference proteome</keyword>
<dbReference type="Pfam" id="PF13404">
    <property type="entry name" value="HTH_AsnC-type"/>
    <property type="match status" value="1"/>
</dbReference>
<organism evidence="5 6">
    <name type="scientific">Pseudomonas abietaniphila</name>
    <dbReference type="NCBI Taxonomy" id="89065"/>
    <lineage>
        <taxon>Bacteria</taxon>
        <taxon>Pseudomonadati</taxon>
        <taxon>Pseudomonadota</taxon>
        <taxon>Gammaproteobacteria</taxon>
        <taxon>Pseudomonadales</taxon>
        <taxon>Pseudomonadaceae</taxon>
        <taxon>Pseudomonas</taxon>
    </lineage>
</organism>
<sequence>MTVELDRIDARLLAELQRNNRVSSEELGELVGLSSTGIQRRLKRLRSSGIIEADIAVVSPKAVGRDVMMLVMVSLERERADIIDTFKHSIRTTPEIMSGYYVTGDADFVLVVTTRNMEEYEQFTRQFFYNNPNIKGFKTMVVMDRVKAGFSIPIPGAVEVK</sequence>
<dbReference type="InterPro" id="IPR036390">
    <property type="entry name" value="WH_DNA-bd_sf"/>
</dbReference>
<dbReference type="SMART" id="SM00344">
    <property type="entry name" value="HTH_ASNC"/>
    <property type="match status" value="1"/>
</dbReference>
<dbReference type="PANTHER" id="PTHR30154:SF34">
    <property type="entry name" value="TRANSCRIPTIONAL REGULATOR AZLB"/>
    <property type="match status" value="1"/>
</dbReference>
<evidence type="ECO:0000256" key="2">
    <source>
        <dbReference type="ARBA" id="ARBA00023125"/>
    </source>
</evidence>
<dbReference type="STRING" id="89065.SAMN05216605_101235"/>
<dbReference type="InterPro" id="IPR011991">
    <property type="entry name" value="ArsR-like_HTH"/>
</dbReference>
<reference evidence="6" key="1">
    <citation type="submission" date="2016-10" db="EMBL/GenBank/DDBJ databases">
        <authorList>
            <person name="Varghese N."/>
            <person name="Submissions S."/>
        </authorList>
    </citation>
    <scope>NUCLEOTIDE SEQUENCE [LARGE SCALE GENOMIC DNA]</scope>
    <source>
        <strain evidence="6">ATCC 700689</strain>
    </source>
</reference>
<dbReference type="Pfam" id="PF01037">
    <property type="entry name" value="AsnC_trans_reg"/>
    <property type="match status" value="1"/>
</dbReference>
<keyword evidence="3" id="KW-0804">Transcription</keyword>
<protein>
    <submittedName>
        <fullName evidence="5">Transcriptional regulator, AsnC family</fullName>
    </submittedName>
</protein>
<dbReference type="InterPro" id="IPR036388">
    <property type="entry name" value="WH-like_DNA-bd_sf"/>
</dbReference>
<proteinExistence type="predicted"/>
<dbReference type="GO" id="GO:0006355">
    <property type="term" value="P:regulation of DNA-templated transcription"/>
    <property type="evidence" value="ECO:0007669"/>
    <property type="project" value="UniProtKB-ARBA"/>
</dbReference>
<evidence type="ECO:0000256" key="1">
    <source>
        <dbReference type="ARBA" id="ARBA00023015"/>
    </source>
</evidence>
<dbReference type="GO" id="GO:0043200">
    <property type="term" value="P:response to amino acid"/>
    <property type="evidence" value="ECO:0007669"/>
    <property type="project" value="TreeGrafter"/>
</dbReference>
<evidence type="ECO:0000313" key="6">
    <source>
        <dbReference type="Proteomes" id="UP000182894"/>
    </source>
</evidence>
<dbReference type="Gene3D" id="1.10.10.10">
    <property type="entry name" value="Winged helix-like DNA-binding domain superfamily/Winged helix DNA-binding domain"/>
    <property type="match status" value="1"/>
</dbReference>
<keyword evidence="1" id="KW-0805">Transcription regulation</keyword>
<dbReference type="PRINTS" id="PR00033">
    <property type="entry name" value="HTHASNC"/>
</dbReference>
<dbReference type="AlphaFoldDB" id="A0A1G7RRG0"/>
<accession>A0A1G7RRG0</accession>
<dbReference type="PANTHER" id="PTHR30154">
    <property type="entry name" value="LEUCINE-RESPONSIVE REGULATORY PROTEIN"/>
    <property type="match status" value="1"/>
</dbReference>
<dbReference type="GO" id="GO:0005829">
    <property type="term" value="C:cytosol"/>
    <property type="evidence" value="ECO:0007669"/>
    <property type="project" value="TreeGrafter"/>
</dbReference>
<dbReference type="PROSITE" id="PS00519">
    <property type="entry name" value="HTH_ASNC_1"/>
    <property type="match status" value="1"/>
</dbReference>
<dbReference type="InterPro" id="IPR019885">
    <property type="entry name" value="Tscrpt_reg_HTH_AsnC-type_CS"/>
</dbReference>
<dbReference type="InterPro" id="IPR019887">
    <property type="entry name" value="Tscrpt_reg_AsnC/Lrp_C"/>
</dbReference>
<dbReference type="InterPro" id="IPR011008">
    <property type="entry name" value="Dimeric_a/b-barrel"/>
</dbReference>
<evidence type="ECO:0000259" key="4">
    <source>
        <dbReference type="PROSITE" id="PS50956"/>
    </source>
</evidence>
<gene>
    <name evidence="5" type="ORF">SAMN05216605_101235</name>
</gene>
<dbReference type="EMBL" id="FNCO01000001">
    <property type="protein sequence ID" value="SDG13361.1"/>
    <property type="molecule type" value="Genomic_DNA"/>
</dbReference>
<keyword evidence="2" id="KW-0238">DNA-binding</keyword>
<dbReference type="InterPro" id="IPR000485">
    <property type="entry name" value="AsnC-type_HTH_dom"/>
</dbReference>